<dbReference type="Proteomes" id="UP000251186">
    <property type="component" value="Unassembled WGS sequence"/>
</dbReference>
<keyword evidence="1" id="KW-0472">Membrane</keyword>
<dbReference type="RefSeq" id="WP_112862015.1">
    <property type="nucleotide sequence ID" value="NZ_UAQP01000005.1"/>
</dbReference>
<keyword evidence="1" id="KW-0812">Transmembrane</keyword>
<gene>
    <name evidence="2" type="ORF">NCTC11166_01047</name>
</gene>
<reference evidence="2 3" key="1">
    <citation type="submission" date="2018-06" db="EMBL/GenBank/DDBJ databases">
        <authorList>
            <consortium name="Pathogen Informatics"/>
            <person name="Doyle S."/>
        </authorList>
    </citation>
    <scope>NUCLEOTIDE SEQUENCE [LARGE SCALE GENOMIC DNA]</scope>
    <source>
        <strain evidence="2 3">NCTC11166</strain>
    </source>
</reference>
<keyword evidence="1" id="KW-1133">Transmembrane helix</keyword>
<dbReference type="AlphaFoldDB" id="A0A2X1B8I2"/>
<organism evidence="2 3">
    <name type="scientific">Brevundimonas vesicularis</name>
    <name type="common">Pseudomonas vesicularis</name>
    <dbReference type="NCBI Taxonomy" id="41276"/>
    <lineage>
        <taxon>Bacteria</taxon>
        <taxon>Pseudomonadati</taxon>
        <taxon>Pseudomonadota</taxon>
        <taxon>Alphaproteobacteria</taxon>
        <taxon>Caulobacterales</taxon>
        <taxon>Caulobacteraceae</taxon>
        <taxon>Brevundimonas</taxon>
    </lineage>
</organism>
<evidence type="ECO:0000313" key="2">
    <source>
        <dbReference type="EMBL" id="SPU52710.1"/>
    </source>
</evidence>
<dbReference type="EMBL" id="UAQP01000005">
    <property type="protein sequence ID" value="SPU52710.1"/>
    <property type="molecule type" value="Genomic_DNA"/>
</dbReference>
<evidence type="ECO:0000256" key="1">
    <source>
        <dbReference type="SAM" id="Phobius"/>
    </source>
</evidence>
<evidence type="ECO:0000313" key="3">
    <source>
        <dbReference type="Proteomes" id="UP000251186"/>
    </source>
</evidence>
<proteinExistence type="predicted"/>
<accession>A0A2X1B8I2</accession>
<sequence length="128" mass="13860">MAFVGVAPRLKSGRETDTDLRAVMGVRRRAKGDAKAISIPKSLAQRRADRDPMFKFDIAAIISAVRSPLQFAALLAILIFLSFLVLRLGTEPLPGQGCGAGLTCPSPESRGASVEQVRITLEYGRRLH</sequence>
<name>A0A2X1B8I2_BREVE</name>
<protein>
    <submittedName>
        <fullName evidence="2">Uncharacterized protein</fullName>
    </submittedName>
</protein>
<feature type="transmembrane region" description="Helical" evidence="1">
    <location>
        <begin position="69"/>
        <end position="86"/>
    </location>
</feature>